<evidence type="ECO:0000313" key="1">
    <source>
        <dbReference type="EMBL" id="KAF7267341.1"/>
    </source>
</evidence>
<comment type="caution">
    <text evidence="1">The sequence shown here is derived from an EMBL/GenBank/DDBJ whole genome shotgun (WGS) entry which is preliminary data.</text>
</comment>
<proteinExistence type="predicted"/>
<sequence length="101" mass="11933">MNKCHLADAREISIVSNVSISMIIYKVKRTPHISRFKFGTEAERSEKYDDRKPTRLFIFHKERKSDNHKTLPYNTDSVWIRILINRGLAATRQFNSRLVII</sequence>
<dbReference type="AlphaFoldDB" id="A0A834M0I0"/>
<name>A0A834M0I0_RHYFE</name>
<dbReference type="Proteomes" id="UP000625711">
    <property type="component" value="Unassembled WGS sequence"/>
</dbReference>
<evidence type="ECO:0000313" key="2">
    <source>
        <dbReference type="Proteomes" id="UP000625711"/>
    </source>
</evidence>
<gene>
    <name evidence="1" type="ORF">GWI33_019414</name>
</gene>
<keyword evidence="2" id="KW-1185">Reference proteome</keyword>
<protein>
    <submittedName>
        <fullName evidence="1">Uncharacterized protein</fullName>
    </submittedName>
</protein>
<reference evidence="1" key="1">
    <citation type="submission" date="2020-08" db="EMBL/GenBank/DDBJ databases">
        <title>Genome sequencing and assembly of the red palm weevil Rhynchophorus ferrugineus.</title>
        <authorList>
            <person name="Dias G.B."/>
            <person name="Bergman C.M."/>
            <person name="Manee M."/>
        </authorList>
    </citation>
    <scope>NUCLEOTIDE SEQUENCE</scope>
    <source>
        <strain evidence="1">AA-2017</strain>
        <tissue evidence="1">Whole larva</tissue>
    </source>
</reference>
<organism evidence="1 2">
    <name type="scientific">Rhynchophorus ferrugineus</name>
    <name type="common">Red palm weevil</name>
    <name type="synonym">Curculio ferrugineus</name>
    <dbReference type="NCBI Taxonomy" id="354439"/>
    <lineage>
        <taxon>Eukaryota</taxon>
        <taxon>Metazoa</taxon>
        <taxon>Ecdysozoa</taxon>
        <taxon>Arthropoda</taxon>
        <taxon>Hexapoda</taxon>
        <taxon>Insecta</taxon>
        <taxon>Pterygota</taxon>
        <taxon>Neoptera</taxon>
        <taxon>Endopterygota</taxon>
        <taxon>Coleoptera</taxon>
        <taxon>Polyphaga</taxon>
        <taxon>Cucujiformia</taxon>
        <taxon>Curculionidae</taxon>
        <taxon>Dryophthorinae</taxon>
        <taxon>Rhynchophorus</taxon>
    </lineage>
</organism>
<dbReference type="EMBL" id="JAACXV010014434">
    <property type="protein sequence ID" value="KAF7267341.1"/>
    <property type="molecule type" value="Genomic_DNA"/>
</dbReference>
<accession>A0A834M0I0</accession>